<feature type="domain" description="Macro" evidence="1">
    <location>
        <begin position="143"/>
        <end position="366"/>
    </location>
</feature>
<dbReference type="InterPro" id="IPR043472">
    <property type="entry name" value="Macro_dom-like"/>
</dbReference>
<keyword evidence="3" id="KW-1185">Reference proteome</keyword>
<dbReference type="InterPro" id="IPR002589">
    <property type="entry name" value="Macro_dom"/>
</dbReference>
<gene>
    <name evidence="2" type="ORF">GCM10023329_34460</name>
</gene>
<proteinExistence type="predicted"/>
<protein>
    <recommendedName>
        <fullName evidence="1">Macro domain-containing protein</fullName>
    </recommendedName>
</protein>
<evidence type="ECO:0000313" key="2">
    <source>
        <dbReference type="EMBL" id="GAA4781905.1"/>
    </source>
</evidence>
<name>A0ABP9AIE0_9ACTN</name>
<accession>A0ABP9AIE0</accession>
<dbReference type="EMBL" id="BAABJV010000008">
    <property type="protein sequence ID" value="GAA4781905.1"/>
    <property type="molecule type" value="Genomic_DNA"/>
</dbReference>
<sequence length="386" mass="40430">MGWPTEEPVDPASVLDEIKAVRREGLTRLRELDVPLLRRAASTASEPTTLAWPIAVERTLRAAVDLLGEGDLREAAERSLGLSPALRGRPAADRRRLAAGVYGVSVERFRKSQEAEVLGQVAEQVCWIAAVGTAGVPRRTGERAAGLPSPELQHRLVELRGGGAAARIVLHVHPVELVRGVDVVVAPTNTHLVLPGTYKASSSAALRRAAAVRGPSGIVLRDPLQEGLTAWRERYGIPHGPVEPGTVVPTEAGALAGMGVRRVYHAAVAIPRAGSNDYDVLPHDVAAAASGVLALLAQEAPASDPPLRSVCFTLLGAGRGGLPVEESVSALWPAMAAVAAGGREVHLVTRRPAAAGAVLRVLGGRRVEEAGEPSAYRCSRVAEGAR</sequence>
<evidence type="ECO:0000259" key="1">
    <source>
        <dbReference type="PROSITE" id="PS51154"/>
    </source>
</evidence>
<dbReference type="Proteomes" id="UP001501147">
    <property type="component" value="Unassembled WGS sequence"/>
</dbReference>
<organism evidence="2 3">
    <name type="scientific">Streptomyces sanyensis</name>
    <dbReference type="NCBI Taxonomy" id="568869"/>
    <lineage>
        <taxon>Bacteria</taxon>
        <taxon>Bacillati</taxon>
        <taxon>Actinomycetota</taxon>
        <taxon>Actinomycetes</taxon>
        <taxon>Kitasatosporales</taxon>
        <taxon>Streptomycetaceae</taxon>
        <taxon>Streptomyces</taxon>
    </lineage>
</organism>
<comment type="caution">
    <text evidence="2">The sequence shown here is derived from an EMBL/GenBank/DDBJ whole genome shotgun (WGS) entry which is preliminary data.</text>
</comment>
<reference evidence="3" key="1">
    <citation type="journal article" date="2019" name="Int. J. Syst. Evol. Microbiol.">
        <title>The Global Catalogue of Microorganisms (GCM) 10K type strain sequencing project: providing services to taxonomists for standard genome sequencing and annotation.</title>
        <authorList>
            <consortium name="The Broad Institute Genomics Platform"/>
            <consortium name="The Broad Institute Genome Sequencing Center for Infectious Disease"/>
            <person name="Wu L."/>
            <person name="Ma J."/>
        </authorList>
    </citation>
    <scope>NUCLEOTIDE SEQUENCE [LARGE SCALE GENOMIC DNA]</scope>
    <source>
        <strain evidence="3">JCM 18324</strain>
    </source>
</reference>
<dbReference type="Gene3D" id="3.40.220.10">
    <property type="entry name" value="Leucine Aminopeptidase, subunit E, domain 1"/>
    <property type="match status" value="1"/>
</dbReference>
<dbReference type="RefSeq" id="WP_345614336.1">
    <property type="nucleotide sequence ID" value="NZ_BAABJV010000008.1"/>
</dbReference>
<evidence type="ECO:0000313" key="3">
    <source>
        <dbReference type="Proteomes" id="UP001501147"/>
    </source>
</evidence>
<dbReference type="PROSITE" id="PS51154">
    <property type="entry name" value="MACRO"/>
    <property type="match status" value="1"/>
</dbReference>
<dbReference type="SUPFAM" id="SSF52949">
    <property type="entry name" value="Macro domain-like"/>
    <property type="match status" value="1"/>
</dbReference>